<evidence type="ECO:0000313" key="2">
    <source>
        <dbReference type="Proteomes" id="UP000712281"/>
    </source>
</evidence>
<name>A0A8S9GZX2_BRACR</name>
<accession>A0A8S9GZX2</accession>
<comment type="caution">
    <text evidence="1">The sequence shown here is derived from an EMBL/GenBank/DDBJ whole genome shotgun (WGS) entry which is preliminary data.</text>
</comment>
<dbReference type="EMBL" id="QGKW02001988">
    <property type="protein sequence ID" value="KAF2551845.1"/>
    <property type="molecule type" value="Genomic_DNA"/>
</dbReference>
<dbReference type="Proteomes" id="UP000712281">
    <property type="component" value="Unassembled WGS sequence"/>
</dbReference>
<organism evidence="1 2">
    <name type="scientific">Brassica cretica</name>
    <name type="common">Mustard</name>
    <dbReference type="NCBI Taxonomy" id="69181"/>
    <lineage>
        <taxon>Eukaryota</taxon>
        <taxon>Viridiplantae</taxon>
        <taxon>Streptophyta</taxon>
        <taxon>Embryophyta</taxon>
        <taxon>Tracheophyta</taxon>
        <taxon>Spermatophyta</taxon>
        <taxon>Magnoliopsida</taxon>
        <taxon>eudicotyledons</taxon>
        <taxon>Gunneridae</taxon>
        <taxon>Pentapetalae</taxon>
        <taxon>rosids</taxon>
        <taxon>malvids</taxon>
        <taxon>Brassicales</taxon>
        <taxon>Brassicaceae</taxon>
        <taxon>Brassiceae</taxon>
        <taxon>Brassica</taxon>
    </lineage>
</organism>
<protein>
    <recommendedName>
        <fullName evidence="3">DAGKc domain-containing protein</fullName>
    </recommendedName>
</protein>
<evidence type="ECO:0008006" key="3">
    <source>
        <dbReference type="Google" id="ProtNLM"/>
    </source>
</evidence>
<evidence type="ECO:0000313" key="1">
    <source>
        <dbReference type="EMBL" id="KAF2551845.1"/>
    </source>
</evidence>
<dbReference type="AlphaFoldDB" id="A0A8S9GZX2"/>
<gene>
    <name evidence="1" type="ORF">F2Q68_00037700</name>
</gene>
<sequence length="67" mass="7191">MLERDPSEVLLLNKSCSGAAELDECGNAELWVGDYGEFYKEGTSPIPPVDIISTLGTGNDFSRILVG</sequence>
<proteinExistence type="predicted"/>
<reference evidence="1" key="1">
    <citation type="submission" date="2019-12" db="EMBL/GenBank/DDBJ databases">
        <title>Genome sequencing and annotation of Brassica cretica.</title>
        <authorList>
            <person name="Studholme D.J."/>
            <person name="Sarris P.F."/>
        </authorList>
    </citation>
    <scope>NUCLEOTIDE SEQUENCE</scope>
    <source>
        <strain evidence="1">PFS-001/15</strain>
        <tissue evidence="1">Leaf</tissue>
    </source>
</reference>